<feature type="domain" description="F-box associated beta-propeller type 3" evidence="1">
    <location>
        <begin position="2"/>
        <end position="125"/>
    </location>
</feature>
<dbReference type="InterPro" id="IPR013187">
    <property type="entry name" value="F-box-assoc_dom_typ3"/>
</dbReference>
<evidence type="ECO:0000313" key="3">
    <source>
        <dbReference type="Proteomes" id="UP000479710"/>
    </source>
</evidence>
<dbReference type="InterPro" id="IPR017451">
    <property type="entry name" value="F-box-assoc_interact_dom"/>
</dbReference>
<dbReference type="AlphaFoldDB" id="A0A6G1DHS2"/>
<organism evidence="2 3">
    <name type="scientific">Oryza meyeriana var. granulata</name>
    <dbReference type="NCBI Taxonomy" id="110450"/>
    <lineage>
        <taxon>Eukaryota</taxon>
        <taxon>Viridiplantae</taxon>
        <taxon>Streptophyta</taxon>
        <taxon>Embryophyta</taxon>
        <taxon>Tracheophyta</taxon>
        <taxon>Spermatophyta</taxon>
        <taxon>Magnoliopsida</taxon>
        <taxon>Liliopsida</taxon>
        <taxon>Poales</taxon>
        <taxon>Poaceae</taxon>
        <taxon>BOP clade</taxon>
        <taxon>Oryzoideae</taxon>
        <taxon>Oryzeae</taxon>
        <taxon>Oryzinae</taxon>
        <taxon>Oryza</taxon>
        <taxon>Oryza meyeriana</taxon>
    </lineage>
</organism>
<dbReference type="OrthoDB" id="679831at2759"/>
<comment type="caution">
    <text evidence="2">The sequence shown here is derived from an EMBL/GenBank/DDBJ whole genome shotgun (WGS) entry which is preliminary data.</text>
</comment>
<name>A0A6G1DHS2_9ORYZ</name>
<accession>A0A6G1DHS2</accession>
<reference evidence="2 3" key="1">
    <citation type="submission" date="2019-11" db="EMBL/GenBank/DDBJ databases">
        <title>Whole genome sequence of Oryza granulata.</title>
        <authorList>
            <person name="Li W."/>
        </authorList>
    </citation>
    <scope>NUCLEOTIDE SEQUENCE [LARGE SCALE GENOMIC DNA]</scope>
    <source>
        <strain evidence="3">cv. Menghai</strain>
        <tissue evidence="2">Leaf</tissue>
    </source>
</reference>
<dbReference type="Pfam" id="PF08268">
    <property type="entry name" value="FBA_3"/>
    <property type="match status" value="1"/>
</dbReference>
<dbReference type="Proteomes" id="UP000479710">
    <property type="component" value="Unassembled WGS sequence"/>
</dbReference>
<dbReference type="EMBL" id="SPHZ02000006">
    <property type="protein sequence ID" value="KAF0911951.1"/>
    <property type="molecule type" value="Genomic_DNA"/>
</dbReference>
<keyword evidence="3" id="KW-1185">Reference proteome</keyword>
<sequence length="202" mass="22923">MEVCTVGNNNGGDSWREISGDTPYPFLRWQAATFFQGALFFVTNYNKTATQPPQESRLLRLCLQDETFSVITQPPRRSLLHETFCLSEINGRLCLAHGDENSQVVVIWMTNDGVNPRWSQQYVFSSMKMFIPITSFHGGVIGNRGHLLFLGVEDESSREKEQVVCLNGMTYHEPGKHTAGSSWENLYYYDVIPYTESLVPIA</sequence>
<proteinExistence type="predicted"/>
<protein>
    <recommendedName>
        <fullName evidence="1">F-box associated beta-propeller type 3 domain-containing protein</fullName>
    </recommendedName>
</protein>
<gene>
    <name evidence="2" type="ORF">E2562_012765</name>
</gene>
<evidence type="ECO:0000313" key="2">
    <source>
        <dbReference type="EMBL" id="KAF0911951.1"/>
    </source>
</evidence>
<evidence type="ECO:0000259" key="1">
    <source>
        <dbReference type="Pfam" id="PF08268"/>
    </source>
</evidence>
<dbReference type="NCBIfam" id="TIGR01640">
    <property type="entry name" value="F_box_assoc_1"/>
    <property type="match status" value="1"/>
</dbReference>